<evidence type="ECO:0000256" key="2">
    <source>
        <dbReference type="ARBA" id="ARBA00022771"/>
    </source>
</evidence>
<reference evidence="6 7" key="1">
    <citation type="journal article" date="2010" name="Plant Cell">
        <title>The Chlorella variabilis NC64A genome reveals adaptation to photosymbiosis, coevolution with viruses, and cryptic sex.</title>
        <authorList>
            <person name="Blanc G."/>
            <person name="Duncan G."/>
            <person name="Agarkova I."/>
            <person name="Borodovsky M."/>
            <person name="Gurnon J."/>
            <person name="Kuo A."/>
            <person name="Lindquist E."/>
            <person name="Lucas S."/>
            <person name="Pangilinan J."/>
            <person name="Polle J."/>
            <person name="Salamov A."/>
            <person name="Terry A."/>
            <person name="Yamada T."/>
            <person name="Dunigan D.D."/>
            <person name="Grigoriev I.V."/>
            <person name="Claverie J.M."/>
            <person name="Van Etten J.L."/>
        </authorList>
    </citation>
    <scope>NUCLEOTIDE SEQUENCE [LARGE SCALE GENOMIC DNA]</scope>
    <source>
        <strain evidence="6 7">NC64A</strain>
    </source>
</reference>
<dbReference type="AlphaFoldDB" id="E1ZBN5"/>
<dbReference type="Gene3D" id="6.10.140.2220">
    <property type="match status" value="1"/>
</dbReference>
<keyword evidence="2 4" id="KW-0863">Zinc-finger</keyword>
<evidence type="ECO:0000313" key="7">
    <source>
        <dbReference type="Proteomes" id="UP000008141"/>
    </source>
</evidence>
<dbReference type="SUPFAM" id="SSF144232">
    <property type="entry name" value="HIT/MYND zinc finger-like"/>
    <property type="match status" value="1"/>
</dbReference>
<name>E1ZBN5_CHLVA</name>
<keyword evidence="7" id="KW-1185">Reference proteome</keyword>
<proteinExistence type="predicted"/>
<evidence type="ECO:0000313" key="6">
    <source>
        <dbReference type="EMBL" id="EFN56887.1"/>
    </source>
</evidence>
<protein>
    <submittedName>
        <fullName evidence="6">Expressed protein</fullName>
    </submittedName>
</protein>
<evidence type="ECO:0000259" key="5">
    <source>
        <dbReference type="PROSITE" id="PS50865"/>
    </source>
</evidence>
<dbReference type="KEGG" id="cvr:CHLNCDRAFT_144547"/>
<keyword evidence="1" id="KW-0479">Metal-binding</keyword>
<dbReference type="InParanoid" id="E1ZBN5"/>
<dbReference type="Proteomes" id="UP000008141">
    <property type="component" value="Unassembled WGS sequence"/>
</dbReference>
<dbReference type="EMBL" id="GL433841">
    <property type="protein sequence ID" value="EFN56887.1"/>
    <property type="molecule type" value="Genomic_DNA"/>
</dbReference>
<keyword evidence="3" id="KW-0862">Zinc</keyword>
<dbReference type="RefSeq" id="XP_005848989.1">
    <property type="nucleotide sequence ID" value="XM_005848927.1"/>
</dbReference>
<evidence type="ECO:0000256" key="3">
    <source>
        <dbReference type="ARBA" id="ARBA00022833"/>
    </source>
</evidence>
<evidence type="ECO:0000256" key="1">
    <source>
        <dbReference type="ARBA" id="ARBA00022723"/>
    </source>
</evidence>
<accession>E1ZBN5</accession>
<dbReference type="PROSITE" id="PS50865">
    <property type="entry name" value="ZF_MYND_2"/>
    <property type="match status" value="1"/>
</dbReference>
<dbReference type="PROSITE" id="PS01360">
    <property type="entry name" value="ZF_MYND_1"/>
    <property type="match status" value="1"/>
</dbReference>
<organism evidence="7">
    <name type="scientific">Chlorella variabilis</name>
    <name type="common">Green alga</name>
    <dbReference type="NCBI Taxonomy" id="554065"/>
    <lineage>
        <taxon>Eukaryota</taxon>
        <taxon>Viridiplantae</taxon>
        <taxon>Chlorophyta</taxon>
        <taxon>core chlorophytes</taxon>
        <taxon>Trebouxiophyceae</taxon>
        <taxon>Chlorellales</taxon>
        <taxon>Chlorellaceae</taxon>
        <taxon>Chlorella clade</taxon>
        <taxon>Chlorella</taxon>
    </lineage>
</organism>
<gene>
    <name evidence="6" type="ORF">CHLNCDRAFT_144547</name>
</gene>
<dbReference type="Pfam" id="PF01753">
    <property type="entry name" value="zf-MYND"/>
    <property type="match status" value="1"/>
</dbReference>
<dbReference type="GO" id="GO:0008270">
    <property type="term" value="F:zinc ion binding"/>
    <property type="evidence" value="ECO:0007669"/>
    <property type="project" value="UniProtKB-KW"/>
</dbReference>
<sequence length="451" mass="47084">MHAGDRLLVAEHYQELILPVLRWAAGTTTACATHLVSFSRPCSLPVRQREEAVRHACRLAALHPPDSRARRACCEVIWVLVVDQPAFGPLPAGAELPAGASCGGGEQPPPAVIAASRFEATPHQAYNSWTLVTLLACLCGTLKLGSGDASALRRLEACIAGSSPLARRLVQLLDGADEEQQAQMVRLLYPLLPPDSEEASLMSLSLMRAGAAPVMERLVGHACFAPGGRNAALAKWLRSLLEEVRMFEATERMMMGRLPDPDAASGSSPAAGAAAAGAAGACRLRFLQRLEAAGSGPLRAALAELGVDASEGLDSRCLAGLLITAANAPGPDGGARVGTVVAKLLMPQMQQAVQQELRAAVEQPGGGVADPGLVATMARLSAALDCRDPAGGEADGRGRRCAACGASRGEGARLQRCSCRLVSYCDEACQHQHWQTHKAACKAARRARAAA</sequence>
<feature type="domain" description="MYND-type" evidence="5">
    <location>
        <begin position="401"/>
        <end position="441"/>
    </location>
</feature>
<evidence type="ECO:0000256" key="4">
    <source>
        <dbReference type="PROSITE-ProRule" id="PRU00134"/>
    </source>
</evidence>
<dbReference type="GeneID" id="17356343"/>
<dbReference type="InterPro" id="IPR002893">
    <property type="entry name" value="Znf_MYND"/>
</dbReference>